<dbReference type="EC" id="4.1.1.23" evidence="3"/>
<dbReference type="CDD" id="cd04725">
    <property type="entry name" value="OMP_decarboxylase_like"/>
    <property type="match status" value="1"/>
</dbReference>
<gene>
    <name evidence="11" type="ORF">METZ01_LOCUS377691</name>
</gene>
<dbReference type="SUPFAM" id="SSF51366">
    <property type="entry name" value="Ribulose-phoshate binding barrel"/>
    <property type="match status" value="1"/>
</dbReference>
<dbReference type="UniPathway" id="UPA00070">
    <property type="reaction ID" value="UER00120"/>
</dbReference>
<evidence type="ECO:0000256" key="9">
    <source>
        <dbReference type="ARBA" id="ARBA00049157"/>
    </source>
</evidence>
<name>A0A382TT91_9ZZZZ</name>
<dbReference type="NCBIfam" id="TIGR02127">
    <property type="entry name" value="pyrF_sub2"/>
    <property type="match status" value="1"/>
</dbReference>
<dbReference type="InterPro" id="IPR011060">
    <property type="entry name" value="RibuloseP-bd_barrel"/>
</dbReference>
<reference evidence="11" key="1">
    <citation type="submission" date="2018-05" db="EMBL/GenBank/DDBJ databases">
        <authorList>
            <person name="Lanie J.A."/>
            <person name="Ng W.-L."/>
            <person name="Kazmierczak K.M."/>
            <person name="Andrzejewski T.M."/>
            <person name="Davidsen T.M."/>
            <person name="Wayne K.J."/>
            <person name="Tettelin H."/>
            <person name="Glass J.I."/>
            <person name="Rusch D."/>
            <person name="Podicherti R."/>
            <person name="Tsui H.-C.T."/>
            <person name="Winkler M.E."/>
        </authorList>
    </citation>
    <scope>NUCLEOTIDE SEQUENCE</scope>
</reference>
<evidence type="ECO:0000256" key="4">
    <source>
        <dbReference type="ARBA" id="ARBA00021923"/>
    </source>
</evidence>
<dbReference type="PANTHER" id="PTHR43375">
    <property type="entry name" value="OROTIDINE 5'-PHOSPHATE DECARBOXYLASE"/>
    <property type="match status" value="1"/>
</dbReference>
<comment type="catalytic activity">
    <reaction evidence="9">
        <text>orotidine 5'-phosphate + H(+) = UMP + CO2</text>
        <dbReference type="Rhea" id="RHEA:11596"/>
        <dbReference type="ChEBI" id="CHEBI:15378"/>
        <dbReference type="ChEBI" id="CHEBI:16526"/>
        <dbReference type="ChEBI" id="CHEBI:57538"/>
        <dbReference type="ChEBI" id="CHEBI:57865"/>
        <dbReference type="EC" id="4.1.1.23"/>
    </reaction>
</comment>
<evidence type="ECO:0000256" key="3">
    <source>
        <dbReference type="ARBA" id="ARBA00012321"/>
    </source>
</evidence>
<protein>
    <recommendedName>
        <fullName evidence="4">Orotidine 5'-phosphate decarboxylase</fullName>
        <ecNumber evidence="3">4.1.1.23</ecNumber>
    </recommendedName>
    <alternativeName>
        <fullName evidence="8">OMP decarboxylase</fullName>
    </alternativeName>
</protein>
<evidence type="ECO:0000256" key="2">
    <source>
        <dbReference type="ARBA" id="ARBA00008847"/>
    </source>
</evidence>
<evidence type="ECO:0000256" key="5">
    <source>
        <dbReference type="ARBA" id="ARBA00022793"/>
    </source>
</evidence>
<evidence type="ECO:0000256" key="7">
    <source>
        <dbReference type="ARBA" id="ARBA00023239"/>
    </source>
</evidence>
<evidence type="ECO:0000259" key="10">
    <source>
        <dbReference type="SMART" id="SM00934"/>
    </source>
</evidence>
<feature type="non-terminal residue" evidence="11">
    <location>
        <position position="264"/>
    </location>
</feature>
<evidence type="ECO:0000313" key="11">
    <source>
        <dbReference type="EMBL" id="SVD24837.1"/>
    </source>
</evidence>
<dbReference type="AlphaFoldDB" id="A0A382TT91"/>
<dbReference type="GO" id="GO:0004590">
    <property type="term" value="F:orotidine-5'-phosphate decarboxylase activity"/>
    <property type="evidence" value="ECO:0007669"/>
    <property type="project" value="UniProtKB-EC"/>
</dbReference>
<accession>A0A382TT91</accession>
<sequence length="264" mass="29143">MNLSFNQQLKETCQEKNNYLCIGLDIDPEKFSKGKIRTLDAMETFGKEIIDGTINFCPAYKPNFAFYERFGSQGYAVLERLVDYIDGRAIVIADAKRGDIGNTSRQYARSILDTMGCDAITISPYMGRDAIEPFIENPEKGVFVLVVTSNIGAREIQEHGGKVDPLYKKIIQKADELNYADNIGLVVGATQTDIMEDIRKLSIEIPWLIPGVGSQGGDLEKALNISHDEGMAIINISRGILYSGDGSTTAVIQAARDYTNKIRG</sequence>
<dbReference type="GO" id="GO:0044205">
    <property type="term" value="P:'de novo' UMP biosynthetic process"/>
    <property type="evidence" value="ECO:0007669"/>
    <property type="project" value="UniProtKB-UniPathway"/>
</dbReference>
<feature type="domain" description="Orotidine 5'-phosphate decarboxylase" evidence="10">
    <location>
        <begin position="19"/>
        <end position="258"/>
    </location>
</feature>
<organism evidence="11">
    <name type="scientific">marine metagenome</name>
    <dbReference type="NCBI Taxonomy" id="408172"/>
    <lineage>
        <taxon>unclassified sequences</taxon>
        <taxon>metagenomes</taxon>
        <taxon>ecological metagenomes</taxon>
    </lineage>
</organism>
<keyword evidence="5" id="KW-0210">Decarboxylase</keyword>
<dbReference type="Pfam" id="PF00215">
    <property type="entry name" value="OMPdecase"/>
    <property type="match status" value="1"/>
</dbReference>
<dbReference type="Gene3D" id="3.20.20.70">
    <property type="entry name" value="Aldolase class I"/>
    <property type="match status" value="1"/>
</dbReference>
<comment type="similarity">
    <text evidence="2">Belongs to the OMP decarboxylase family. Type 2 subfamily.</text>
</comment>
<evidence type="ECO:0000256" key="1">
    <source>
        <dbReference type="ARBA" id="ARBA00004861"/>
    </source>
</evidence>
<evidence type="ECO:0000256" key="8">
    <source>
        <dbReference type="ARBA" id="ARBA00033428"/>
    </source>
</evidence>
<dbReference type="InterPro" id="IPR013785">
    <property type="entry name" value="Aldolase_TIM"/>
</dbReference>
<comment type="pathway">
    <text evidence="1">Pyrimidine metabolism; UMP biosynthesis via de novo pathway; UMP from orotate: step 2/2.</text>
</comment>
<dbReference type="GO" id="GO:0006207">
    <property type="term" value="P:'de novo' pyrimidine nucleobase biosynthetic process"/>
    <property type="evidence" value="ECO:0007669"/>
    <property type="project" value="InterPro"/>
</dbReference>
<proteinExistence type="inferred from homology"/>
<dbReference type="InterPro" id="IPR011995">
    <property type="entry name" value="OMPdecase_type-2"/>
</dbReference>
<dbReference type="EMBL" id="UINC01138718">
    <property type="protein sequence ID" value="SVD24837.1"/>
    <property type="molecule type" value="Genomic_DNA"/>
</dbReference>
<keyword evidence="6" id="KW-0665">Pyrimidine biosynthesis</keyword>
<evidence type="ECO:0000256" key="6">
    <source>
        <dbReference type="ARBA" id="ARBA00022975"/>
    </source>
</evidence>
<dbReference type="PANTHER" id="PTHR43375:SF1">
    <property type="entry name" value="OROTIDINE 5'-PHOSPHATE DECARBOXYLASE"/>
    <property type="match status" value="1"/>
</dbReference>
<dbReference type="SMART" id="SM00934">
    <property type="entry name" value="OMPdecase"/>
    <property type="match status" value="1"/>
</dbReference>
<dbReference type="InterPro" id="IPR001754">
    <property type="entry name" value="OMPdeCOase_dom"/>
</dbReference>
<keyword evidence="7" id="KW-0456">Lyase</keyword>